<comment type="similarity">
    <text evidence="1">Belongs to the type-I restriction system S methylase family.</text>
</comment>
<keyword evidence="6" id="KW-0378">Hydrolase</keyword>
<dbReference type="Gene3D" id="3.90.220.20">
    <property type="entry name" value="DNA methylase specificity domains"/>
    <property type="match status" value="1"/>
</dbReference>
<dbReference type="Pfam" id="PF01420">
    <property type="entry name" value="Methylase_S"/>
    <property type="match status" value="1"/>
</dbReference>
<evidence type="ECO:0000313" key="6">
    <source>
        <dbReference type="EMBL" id="WNO25704.1"/>
    </source>
</evidence>
<organism evidence="5">
    <name type="scientific">Lactococcus lactis subsp. lactis</name>
    <name type="common">Streptococcus lactis</name>
    <dbReference type="NCBI Taxonomy" id="1360"/>
    <lineage>
        <taxon>Bacteria</taxon>
        <taxon>Bacillati</taxon>
        <taxon>Bacillota</taxon>
        <taxon>Bacilli</taxon>
        <taxon>Lactobacillales</taxon>
        <taxon>Streptococcaceae</taxon>
        <taxon>Lactococcus</taxon>
    </lineage>
</organism>
<geneLocation type="plasmid" evidence="6 7">
    <name>p223D</name>
</geneLocation>
<evidence type="ECO:0000256" key="1">
    <source>
        <dbReference type="ARBA" id="ARBA00010923"/>
    </source>
</evidence>
<dbReference type="AlphaFoldDB" id="G0WJJ6"/>
<dbReference type="InterPro" id="IPR052021">
    <property type="entry name" value="Type-I_RS_S_subunit"/>
</dbReference>
<geneLocation type="plasmid" evidence="5">
    <name>pIL2</name>
</geneLocation>
<evidence type="ECO:0000256" key="2">
    <source>
        <dbReference type="ARBA" id="ARBA00022747"/>
    </source>
</evidence>
<sequence>MAKIDDSVKKKVPELRFKGFTDDWEERKLGEVGKTKSGIGFPDAQQGGKQVTPFYKVSDMNNPGNEVVMMNANNYASDSQLKENKWNPINPQNSGVVFAKVGAAIFLDRKRIVDTSFLIDNNMMSYLFDSSWNRYFGKTLFEKLRLSIFAQVGALPSFNGSDVEDIKVMIPEESEQKMIGDMFEKLDDIIALHQRKLDLLKEQKKAFYKRCLYRVYN</sequence>
<protein>
    <submittedName>
        <fullName evidence="5">Putative type I S-subunit protein</fullName>
    </submittedName>
    <submittedName>
        <fullName evidence="6">Restriction endonuclease subunit S</fullName>
        <ecNumber evidence="6">3.1.21.-</ecNumber>
    </submittedName>
</protein>
<evidence type="ECO:0000313" key="7">
    <source>
        <dbReference type="Proteomes" id="UP000663169"/>
    </source>
</evidence>
<dbReference type="PANTHER" id="PTHR30408:SF12">
    <property type="entry name" value="TYPE I RESTRICTION ENZYME MJAVIII SPECIFICITY SUBUNIT"/>
    <property type="match status" value="1"/>
</dbReference>
<keyword evidence="5" id="KW-0614">Plasmid</keyword>
<keyword evidence="6" id="KW-0255">Endonuclease</keyword>
<dbReference type="Gene3D" id="1.10.287.1120">
    <property type="entry name" value="Bipartite methylase S protein"/>
    <property type="match status" value="1"/>
</dbReference>
<keyword evidence="3" id="KW-0238">DNA-binding</keyword>
<keyword evidence="2" id="KW-0680">Restriction system</keyword>
<dbReference type="EMBL" id="HM021327">
    <property type="protein sequence ID" value="ADX30763.1"/>
    <property type="molecule type" value="Genomic_DNA"/>
</dbReference>
<dbReference type="EC" id="3.1.21.-" evidence="6"/>
<accession>G0WJJ6</accession>
<dbReference type="EMBL" id="CP135058">
    <property type="protein sequence ID" value="WNO25704.1"/>
    <property type="molecule type" value="Genomic_DNA"/>
</dbReference>
<dbReference type="InterPro" id="IPR000055">
    <property type="entry name" value="Restrct_endonuc_typeI_TRD"/>
</dbReference>
<name>G0WJJ6_LACLL</name>
<gene>
    <name evidence="5" type="primary">hsdS</name>
    <name evidence="6" type="ORF">LL223_03890</name>
    <name evidence="5" type="ORF">pIL2_4</name>
</gene>
<proteinExistence type="inferred from homology"/>
<dbReference type="GO" id="GO:0009307">
    <property type="term" value="P:DNA restriction-modification system"/>
    <property type="evidence" value="ECO:0007669"/>
    <property type="project" value="UniProtKB-KW"/>
</dbReference>
<dbReference type="Proteomes" id="UP000663169">
    <property type="component" value="Plasmid p223D"/>
</dbReference>
<dbReference type="SUPFAM" id="SSF116734">
    <property type="entry name" value="DNA methylase specificity domain"/>
    <property type="match status" value="1"/>
</dbReference>
<dbReference type="RefSeq" id="WP_010976684.1">
    <property type="nucleotide sequence ID" value="NZ_JAHIBO010000067.1"/>
</dbReference>
<keyword evidence="6" id="KW-0540">Nuclease</keyword>
<reference evidence="5" key="1">
    <citation type="journal article" date="2011" name="PLoS ONE">
        <title>Adaptative potential of the Lactococcus lactis IL594 strain encoded in its 7 plasmids.</title>
        <authorList>
            <person name="Gorecki R.K."/>
            <person name="Koryszewska-Baginska A."/>
            <person name="Golebiewski M."/>
            <person name="Zylinska J."/>
            <person name="Grynberg M."/>
            <person name="Bardowski J.K."/>
        </authorList>
    </citation>
    <scope>NUCLEOTIDE SEQUENCE</scope>
    <source>
        <strain evidence="5">IL594</strain>
        <plasmid evidence="5">pIL2</plasmid>
    </source>
</reference>
<dbReference type="InterPro" id="IPR044946">
    <property type="entry name" value="Restrct_endonuc_typeI_TRD_sf"/>
</dbReference>
<feature type="domain" description="Type I restriction modification DNA specificity" evidence="4">
    <location>
        <begin position="22"/>
        <end position="201"/>
    </location>
</feature>
<dbReference type="PANTHER" id="PTHR30408">
    <property type="entry name" value="TYPE-1 RESTRICTION ENZYME ECOKI SPECIFICITY PROTEIN"/>
    <property type="match status" value="1"/>
</dbReference>
<dbReference type="GO" id="GO:0004519">
    <property type="term" value="F:endonuclease activity"/>
    <property type="evidence" value="ECO:0007669"/>
    <property type="project" value="UniProtKB-KW"/>
</dbReference>
<evidence type="ECO:0000259" key="4">
    <source>
        <dbReference type="Pfam" id="PF01420"/>
    </source>
</evidence>
<dbReference type="GO" id="GO:0016787">
    <property type="term" value="F:hydrolase activity"/>
    <property type="evidence" value="ECO:0007669"/>
    <property type="project" value="UniProtKB-KW"/>
</dbReference>
<dbReference type="GO" id="GO:0003677">
    <property type="term" value="F:DNA binding"/>
    <property type="evidence" value="ECO:0007669"/>
    <property type="project" value="UniProtKB-KW"/>
</dbReference>
<reference evidence="6" key="2">
    <citation type="submission" date="2023-04" db="EMBL/GenBank/DDBJ databases">
        <title>Lactococcal genome sequencing project.</title>
        <authorList>
            <person name="McDonnell B."/>
        </authorList>
    </citation>
    <scope>NUCLEOTIDE SEQUENCE</scope>
    <source>
        <strain evidence="6">223</strain>
        <plasmid evidence="6">p223D</plasmid>
    </source>
</reference>
<evidence type="ECO:0000256" key="3">
    <source>
        <dbReference type="ARBA" id="ARBA00023125"/>
    </source>
</evidence>
<evidence type="ECO:0000313" key="5">
    <source>
        <dbReference type="EMBL" id="ADX30763.1"/>
    </source>
</evidence>